<evidence type="ECO:0000313" key="2">
    <source>
        <dbReference type="EMBL" id="EAU82947.1"/>
    </source>
</evidence>
<keyword evidence="3" id="KW-1185">Reference proteome</keyword>
<dbReference type="CDD" id="cd18186">
    <property type="entry name" value="BTB_POZ_ZBTB_KLHL-like"/>
    <property type="match status" value="1"/>
</dbReference>
<accession>A8P4X4</accession>
<feature type="domain" description="BTB" evidence="1">
    <location>
        <begin position="22"/>
        <end position="122"/>
    </location>
</feature>
<dbReference type="OMA" id="WEPITFL"/>
<comment type="caution">
    <text evidence="2">The sequence shown here is derived from an EMBL/GenBank/DDBJ whole genome shotgun (WGS) entry which is preliminary data.</text>
</comment>
<dbReference type="InterPro" id="IPR011333">
    <property type="entry name" value="SKP1/BTB/POZ_sf"/>
</dbReference>
<sequence length="266" mass="29994">MTEDTQAKATGRGKYFYRDLVTFQVESTTYRLPREGFERQSEVFKSMFELPQPEGPILEGAGEDNPIKLEGVSTVQFESLVEILYPSQVPYTPLNKDQLLAALGIAQRWEMNEVIHYIESALLRLKLSDLEKTALGKKHGLNRLLVEGYLPLVTGSRALGLEDAAVIGWDCVGQLLYLRRLVDAKFARERRCGWEDLACIKCGGCPRENRAWVFSDCNCAKENKATLDVVRVKVVTEEPWSGPTLEKIREFCRETMAKELGIESGA</sequence>
<dbReference type="OrthoDB" id="2593747at2759"/>
<proteinExistence type="predicted"/>
<dbReference type="RefSeq" id="XP_001838832.1">
    <property type="nucleotide sequence ID" value="XM_001838780.1"/>
</dbReference>
<dbReference type="InParanoid" id="A8P4X4"/>
<evidence type="ECO:0000259" key="1">
    <source>
        <dbReference type="Pfam" id="PF00651"/>
    </source>
</evidence>
<protein>
    <recommendedName>
        <fullName evidence="1">BTB domain-containing protein</fullName>
    </recommendedName>
</protein>
<dbReference type="GeneID" id="6015426"/>
<gene>
    <name evidence="2" type="ORF">CC1G_09209</name>
</gene>
<dbReference type="EMBL" id="AACS02000011">
    <property type="protein sequence ID" value="EAU82947.1"/>
    <property type="molecule type" value="Genomic_DNA"/>
</dbReference>
<dbReference type="AlphaFoldDB" id="A8P4X4"/>
<dbReference type="Pfam" id="PF00651">
    <property type="entry name" value="BTB"/>
    <property type="match status" value="1"/>
</dbReference>
<reference evidence="2 3" key="1">
    <citation type="journal article" date="2010" name="Proc. Natl. Acad. Sci. U.S.A.">
        <title>Insights into evolution of multicellular fungi from the assembled chromosomes of the mushroom Coprinopsis cinerea (Coprinus cinereus).</title>
        <authorList>
            <person name="Stajich J.E."/>
            <person name="Wilke S.K."/>
            <person name="Ahren D."/>
            <person name="Au C.H."/>
            <person name="Birren B.W."/>
            <person name="Borodovsky M."/>
            <person name="Burns C."/>
            <person name="Canback B."/>
            <person name="Casselton L.A."/>
            <person name="Cheng C.K."/>
            <person name="Deng J."/>
            <person name="Dietrich F.S."/>
            <person name="Fargo D.C."/>
            <person name="Farman M.L."/>
            <person name="Gathman A.C."/>
            <person name="Goldberg J."/>
            <person name="Guigo R."/>
            <person name="Hoegger P.J."/>
            <person name="Hooker J.B."/>
            <person name="Huggins A."/>
            <person name="James T.Y."/>
            <person name="Kamada T."/>
            <person name="Kilaru S."/>
            <person name="Kodira C."/>
            <person name="Kues U."/>
            <person name="Kupfer D."/>
            <person name="Kwan H.S."/>
            <person name="Lomsadze A."/>
            <person name="Li W."/>
            <person name="Lilly W.W."/>
            <person name="Ma L.J."/>
            <person name="Mackey A.J."/>
            <person name="Manning G."/>
            <person name="Martin F."/>
            <person name="Muraguchi H."/>
            <person name="Natvig D.O."/>
            <person name="Palmerini H."/>
            <person name="Ramesh M.A."/>
            <person name="Rehmeyer C.J."/>
            <person name="Roe B.A."/>
            <person name="Shenoy N."/>
            <person name="Stanke M."/>
            <person name="Ter-Hovhannisyan V."/>
            <person name="Tunlid A."/>
            <person name="Velagapudi R."/>
            <person name="Vision T.J."/>
            <person name="Zeng Q."/>
            <person name="Zolan M.E."/>
            <person name="Pukkila P.J."/>
        </authorList>
    </citation>
    <scope>NUCLEOTIDE SEQUENCE [LARGE SCALE GENOMIC DNA]</scope>
    <source>
        <strain evidence="3">Okayama-7 / 130 / ATCC MYA-4618 / FGSC 9003</strain>
    </source>
</reference>
<dbReference type="Proteomes" id="UP000001861">
    <property type="component" value="Unassembled WGS sequence"/>
</dbReference>
<organism evidence="2 3">
    <name type="scientific">Coprinopsis cinerea (strain Okayama-7 / 130 / ATCC MYA-4618 / FGSC 9003)</name>
    <name type="common">Inky cap fungus</name>
    <name type="synonym">Hormographiella aspergillata</name>
    <dbReference type="NCBI Taxonomy" id="240176"/>
    <lineage>
        <taxon>Eukaryota</taxon>
        <taxon>Fungi</taxon>
        <taxon>Dikarya</taxon>
        <taxon>Basidiomycota</taxon>
        <taxon>Agaricomycotina</taxon>
        <taxon>Agaricomycetes</taxon>
        <taxon>Agaricomycetidae</taxon>
        <taxon>Agaricales</taxon>
        <taxon>Agaricineae</taxon>
        <taxon>Psathyrellaceae</taxon>
        <taxon>Coprinopsis</taxon>
    </lineage>
</organism>
<dbReference type="SUPFAM" id="SSF54695">
    <property type="entry name" value="POZ domain"/>
    <property type="match status" value="1"/>
</dbReference>
<evidence type="ECO:0000313" key="3">
    <source>
        <dbReference type="Proteomes" id="UP000001861"/>
    </source>
</evidence>
<dbReference type="InterPro" id="IPR000210">
    <property type="entry name" value="BTB/POZ_dom"/>
</dbReference>
<dbReference type="Gene3D" id="3.30.710.10">
    <property type="entry name" value="Potassium Channel Kv1.1, Chain A"/>
    <property type="match status" value="1"/>
</dbReference>
<dbReference type="VEuPathDB" id="FungiDB:CC1G_09209"/>
<dbReference type="KEGG" id="cci:CC1G_09209"/>
<name>A8P4X4_COPC7</name>
<dbReference type="STRING" id="240176.A8P4X4"/>